<name>A0A2N3IC41_9BACT</name>
<dbReference type="PANTHER" id="PTHR21666">
    <property type="entry name" value="PEPTIDASE-RELATED"/>
    <property type="match status" value="1"/>
</dbReference>
<keyword evidence="3" id="KW-1185">Reference proteome</keyword>
<evidence type="ECO:0000259" key="1">
    <source>
        <dbReference type="Pfam" id="PF01551"/>
    </source>
</evidence>
<dbReference type="InterPro" id="IPR016047">
    <property type="entry name" value="M23ase_b-sheet_dom"/>
</dbReference>
<dbReference type="SUPFAM" id="SSF51261">
    <property type="entry name" value="Duplicated hybrid motif"/>
    <property type="match status" value="1"/>
</dbReference>
<gene>
    <name evidence="2" type="ORF">Rain11_1863</name>
</gene>
<accession>A0A2N3IC41</accession>
<dbReference type="CDD" id="cd12797">
    <property type="entry name" value="M23_peptidase"/>
    <property type="match status" value="1"/>
</dbReference>
<dbReference type="EMBL" id="NKXO01000029">
    <property type="protein sequence ID" value="PKQ67845.1"/>
    <property type="molecule type" value="Genomic_DNA"/>
</dbReference>
<dbReference type="GO" id="GO:0004222">
    <property type="term" value="F:metalloendopeptidase activity"/>
    <property type="evidence" value="ECO:0007669"/>
    <property type="project" value="TreeGrafter"/>
</dbReference>
<dbReference type="Pfam" id="PF01551">
    <property type="entry name" value="Peptidase_M23"/>
    <property type="match status" value="1"/>
</dbReference>
<dbReference type="InterPro" id="IPR050570">
    <property type="entry name" value="Cell_wall_metabolism_enzyme"/>
</dbReference>
<dbReference type="AlphaFoldDB" id="A0A2N3IC41"/>
<evidence type="ECO:0000313" key="3">
    <source>
        <dbReference type="Proteomes" id="UP000233387"/>
    </source>
</evidence>
<dbReference type="RefSeq" id="WP_207764448.1">
    <property type="nucleotide sequence ID" value="NZ_NKXO01000029.1"/>
</dbReference>
<feature type="domain" description="M23ase beta-sheet core" evidence="1">
    <location>
        <begin position="93"/>
        <end position="190"/>
    </location>
</feature>
<sequence>MRSYEAEIILAKLSFARILPLALDESDTLFLDLSENNAVSEVIYSWGSDKMQKWIDNQLQFAFKKALIGGYLEKRTLYHRSKHFNNGTEKREFHLGIDIWTQAGMPIFAPYDAVVHSFQDNNRFGDYGPTIILEHQAENIKFYTLYGHLSRKSLENKKVGQTIKQGEQFAEIGNYPENGDWSPHLHFQVILDMQGWQGDFPGVCSAEKLNFYKQICPNPNLILKSSLLE</sequence>
<proteinExistence type="predicted"/>
<comment type="caution">
    <text evidence="2">The sequence shown here is derived from an EMBL/GenBank/DDBJ whole genome shotgun (WGS) entry which is preliminary data.</text>
</comment>
<evidence type="ECO:0000313" key="2">
    <source>
        <dbReference type="EMBL" id="PKQ67845.1"/>
    </source>
</evidence>
<dbReference type="PANTHER" id="PTHR21666:SF270">
    <property type="entry name" value="MUREIN HYDROLASE ACTIVATOR ENVC"/>
    <property type="match status" value="1"/>
</dbReference>
<protein>
    <submittedName>
        <fullName evidence="2">Peptidase family M23</fullName>
    </submittedName>
</protein>
<organism evidence="2 3">
    <name type="scientific">Raineya orbicola</name>
    <dbReference type="NCBI Taxonomy" id="2016530"/>
    <lineage>
        <taxon>Bacteria</taxon>
        <taxon>Pseudomonadati</taxon>
        <taxon>Bacteroidota</taxon>
        <taxon>Cytophagia</taxon>
        <taxon>Cytophagales</taxon>
        <taxon>Raineyaceae</taxon>
        <taxon>Raineya</taxon>
    </lineage>
</organism>
<reference evidence="2 3" key="1">
    <citation type="submission" date="2017-06" db="EMBL/GenBank/DDBJ databases">
        <title>Raineya orbicola gen. nov., sp. nov. a slightly thermophilic bacterium of the phylum Bacteroidetes and the description of Raineyaceae fam. nov.</title>
        <authorList>
            <person name="Albuquerque L."/>
            <person name="Polonia A.R.M."/>
            <person name="Barroso C."/>
            <person name="Froufe H.J.C."/>
            <person name="Lage O."/>
            <person name="Lobo-Da-Cunha A."/>
            <person name="Egas C."/>
            <person name="Da Costa M.S."/>
        </authorList>
    </citation>
    <scope>NUCLEOTIDE SEQUENCE [LARGE SCALE GENOMIC DNA]</scope>
    <source>
        <strain evidence="2 3">SPSPC-11</strain>
    </source>
</reference>
<dbReference type="Proteomes" id="UP000233387">
    <property type="component" value="Unassembled WGS sequence"/>
</dbReference>
<dbReference type="Gene3D" id="2.70.70.10">
    <property type="entry name" value="Glucose Permease (Domain IIA)"/>
    <property type="match status" value="1"/>
</dbReference>
<dbReference type="InterPro" id="IPR011055">
    <property type="entry name" value="Dup_hybrid_motif"/>
</dbReference>